<dbReference type="CDD" id="cd06171">
    <property type="entry name" value="Sigma70_r4"/>
    <property type="match status" value="1"/>
</dbReference>
<dbReference type="InterPro" id="IPR013249">
    <property type="entry name" value="RNA_pol_sigma70_r4_t2"/>
</dbReference>
<keyword evidence="3" id="KW-0731">Sigma factor</keyword>
<dbReference type="Gene3D" id="1.10.10.10">
    <property type="entry name" value="Winged helix-like DNA-binding domain superfamily/Winged helix DNA-binding domain"/>
    <property type="match status" value="1"/>
</dbReference>
<keyword evidence="4" id="KW-0804">Transcription</keyword>
<dbReference type="Proteomes" id="UP000198619">
    <property type="component" value="Unassembled WGS sequence"/>
</dbReference>
<keyword evidence="2" id="KW-0805">Transcription regulation</keyword>
<dbReference type="Pfam" id="PF04542">
    <property type="entry name" value="Sigma70_r2"/>
    <property type="match status" value="1"/>
</dbReference>
<evidence type="ECO:0000256" key="2">
    <source>
        <dbReference type="ARBA" id="ARBA00023015"/>
    </source>
</evidence>
<protein>
    <submittedName>
        <fullName evidence="7">RNA polymerase, sigma subunit, SigV</fullName>
    </submittedName>
</protein>
<evidence type="ECO:0000259" key="6">
    <source>
        <dbReference type="Pfam" id="PF08281"/>
    </source>
</evidence>
<dbReference type="GO" id="GO:0003677">
    <property type="term" value="F:DNA binding"/>
    <property type="evidence" value="ECO:0007669"/>
    <property type="project" value="InterPro"/>
</dbReference>
<proteinExistence type="inferred from homology"/>
<keyword evidence="8" id="KW-1185">Reference proteome</keyword>
<evidence type="ECO:0000259" key="5">
    <source>
        <dbReference type="Pfam" id="PF04542"/>
    </source>
</evidence>
<dbReference type="PANTHER" id="PTHR43133:SF51">
    <property type="entry name" value="RNA POLYMERASE SIGMA FACTOR"/>
    <property type="match status" value="1"/>
</dbReference>
<dbReference type="InterPro" id="IPR014284">
    <property type="entry name" value="RNA_pol_sigma-70_dom"/>
</dbReference>
<comment type="similarity">
    <text evidence="1">Belongs to the sigma-70 factor family. ECF subfamily.</text>
</comment>
<dbReference type="STRING" id="84698.SAMN04488528_104712"/>
<dbReference type="PANTHER" id="PTHR43133">
    <property type="entry name" value="RNA POLYMERASE ECF-TYPE SIGMA FACTO"/>
    <property type="match status" value="1"/>
</dbReference>
<dbReference type="OrthoDB" id="9782703at2"/>
<dbReference type="GO" id="GO:0006352">
    <property type="term" value="P:DNA-templated transcription initiation"/>
    <property type="evidence" value="ECO:0007669"/>
    <property type="project" value="InterPro"/>
</dbReference>
<dbReference type="InterPro" id="IPR013325">
    <property type="entry name" value="RNA_pol_sigma_r2"/>
</dbReference>
<dbReference type="InterPro" id="IPR007627">
    <property type="entry name" value="RNA_pol_sigma70_r2"/>
</dbReference>
<dbReference type="NCBIfam" id="TIGR02954">
    <property type="entry name" value="Sig70_famx3"/>
    <property type="match status" value="1"/>
</dbReference>
<dbReference type="SUPFAM" id="SSF88946">
    <property type="entry name" value="Sigma2 domain of RNA polymerase sigma factors"/>
    <property type="match status" value="1"/>
</dbReference>
<dbReference type="SUPFAM" id="SSF88659">
    <property type="entry name" value="Sigma3 and sigma4 domains of RNA polymerase sigma factors"/>
    <property type="match status" value="1"/>
</dbReference>
<dbReference type="InterPro" id="IPR013324">
    <property type="entry name" value="RNA_pol_sigma_r3/r4-like"/>
</dbReference>
<dbReference type="Gene3D" id="1.10.1740.10">
    <property type="match status" value="1"/>
</dbReference>
<dbReference type="RefSeq" id="WP_090042961.1">
    <property type="nucleotide sequence ID" value="NZ_FOKI01000047.1"/>
</dbReference>
<evidence type="ECO:0000256" key="1">
    <source>
        <dbReference type="ARBA" id="ARBA00010641"/>
    </source>
</evidence>
<sequence length="173" mass="20097">MLDEITVKKAIKGDDNAFMSLVNQCKEKIYRTAYAYVKDEDMALDIVQETVCKAYVSINTLREPRYFNTWIIRIAMNISINTYKKKQKLICMEQGELLNKVGGAEEEKDDKLYLLQAIDTLKDKYKDVIILKYFDDLTIEEISKILDIPIGTVKTYLNKGLTALRSYMKKEII</sequence>
<dbReference type="AlphaFoldDB" id="A0A1I1AYJ8"/>
<dbReference type="Pfam" id="PF08281">
    <property type="entry name" value="Sigma70_r4_2"/>
    <property type="match status" value="1"/>
</dbReference>
<dbReference type="GO" id="GO:0016987">
    <property type="term" value="F:sigma factor activity"/>
    <property type="evidence" value="ECO:0007669"/>
    <property type="project" value="UniProtKB-KW"/>
</dbReference>
<dbReference type="InterPro" id="IPR014300">
    <property type="entry name" value="RNA_pol_sigma-V"/>
</dbReference>
<dbReference type="InterPro" id="IPR036388">
    <property type="entry name" value="WH-like_DNA-bd_sf"/>
</dbReference>
<reference evidence="7 8" key="1">
    <citation type="submission" date="2016-10" db="EMBL/GenBank/DDBJ databases">
        <authorList>
            <person name="de Groot N.N."/>
        </authorList>
    </citation>
    <scope>NUCLEOTIDE SEQUENCE [LARGE SCALE GENOMIC DNA]</scope>
    <source>
        <strain evidence="7 8">DSM 12271</strain>
    </source>
</reference>
<evidence type="ECO:0000256" key="4">
    <source>
        <dbReference type="ARBA" id="ARBA00023163"/>
    </source>
</evidence>
<dbReference type="EMBL" id="FOKI01000047">
    <property type="protein sequence ID" value="SFB41508.1"/>
    <property type="molecule type" value="Genomic_DNA"/>
</dbReference>
<accession>A0A1I1AYJ8</accession>
<evidence type="ECO:0000313" key="8">
    <source>
        <dbReference type="Proteomes" id="UP000198619"/>
    </source>
</evidence>
<dbReference type="NCBIfam" id="TIGR02937">
    <property type="entry name" value="sigma70-ECF"/>
    <property type="match status" value="1"/>
</dbReference>
<feature type="domain" description="RNA polymerase sigma factor 70 region 4 type 2" evidence="6">
    <location>
        <begin position="112"/>
        <end position="164"/>
    </location>
</feature>
<feature type="domain" description="RNA polymerase sigma-70 region 2" evidence="5">
    <location>
        <begin position="21"/>
        <end position="88"/>
    </location>
</feature>
<evidence type="ECO:0000313" key="7">
    <source>
        <dbReference type="EMBL" id="SFB41508.1"/>
    </source>
</evidence>
<organism evidence="7 8">
    <name type="scientific">Clostridium frigidicarnis</name>
    <dbReference type="NCBI Taxonomy" id="84698"/>
    <lineage>
        <taxon>Bacteria</taxon>
        <taxon>Bacillati</taxon>
        <taxon>Bacillota</taxon>
        <taxon>Clostridia</taxon>
        <taxon>Eubacteriales</taxon>
        <taxon>Clostridiaceae</taxon>
        <taxon>Clostridium</taxon>
    </lineage>
</organism>
<name>A0A1I1AYJ8_9CLOT</name>
<dbReference type="InterPro" id="IPR039425">
    <property type="entry name" value="RNA_pol_sigma-70-like"/>
</dbReference>
<gene>
    <name evidence="7" type="ORF">SAMN04488528_104712</name>
</gene>
<evidence type="ECO:0000256" key="3">
    <source>
        <dbReference type="ARBA" id="ARBA00023082"/>
    </source>
</evidence>